<name>A0AA38FA17_TAXCH</name>
<gene>
    <name evidence="2" type="ORF">KI387_038258</name>
</gene>
<keyword evidence="3" id="KW-1185">Reference proteome</keyword>
<sequence length="159" mass="17957">VQDEKNPKEELVEDIAPKNELSGGKYPPTGTEVDSLVGQAQQSVSASAPLSEIQENEQQENNDPVTSPSLVRRSQRIGRPPEIFSPTLYYLLLIDSGEPESFDEAMQVESTKEWEHGMNEEMDSLEKNQTWDLVKLPAGKRVLQNKWVYRVKEEEGGQK</sequence>
<evidence type="ECO:0000256" key="1">
    <source>
        <dbReference type="SAM" id="MobiDB-lite"/>
    </source>
</evidence>
<feature type="non-terminal residue" evidence="2">
    <location>
        <position position="1"/>
    </location>
</feature>
<dbReference type="AlphaFoldDB" id="A0AA38FA17"/>
<reference evidence="2 3" key="1">
    <citation type="journal article" date="2021" name="Nat. Plants">
        <title>The Taxus genome provides insights into paclitaxel biosynthesis.</title>
        <authorList>
            <person name="Xiong X."/>
            <person name="Gou J."/>
            <person name="Liao Q."/>
            <person name="Li Y."/>
            <person name="Zhou Q."/>
            <person name="Bi G."/>
            <person name="Li C."/>
            <person name="Du R."/>
            <person name="Wang X."/>
            <person name="Sun T."/>
            <person name="Guo L."/>
            <person name="Liang H."/>
            <person name="Lu P."/>
            <person name="Wu Y."/>
            <person name="Zhang Z."/>
            <person name="Ro D.K."/>
            <person name="Shang Y."/>
            <person name="Huang S."/>
            <person name="Yan J."/>
        </authorList>
    </citation>
    <scope>NUCLEOTIDE SEQUENCE [LARGE SCALE GENOMIC DNA]</scope>
    <source>
        <strain evidence="2">Ta-2019</strain>
    </source>
</reference>
<dbReference type="Proteomes" id="UP000824469">
    <property type="component" value="Unassembled WGS sequence"/>
</dbReference>
<dbReference type="EMBL" id="JAHRHJ020000011">
    <property type="protein sequence ID" value="KAH9294670.1"/>
    <property type="molecule type" value="Genomic_DNA"/>
</dbReference>
<protein>
    <recommendedName>
        <fullName evidence="4">Reverse transcriptase</fullName>
    </recommendedName>
</protein>
<organism evidence="2 3">
    <name type="scientific">Taxus chinensis</name>
    <name type="common">Chinese yew</name>
    <name type="synonym">Taxus wallichiana var. chinensis</name>
    <dbReference type="NCBI Taxonomy" id="29808"/>
    <lineage>
        <taxon>Eukaryota</taxon>
        <taxon>Viridiplantae</taxon>
        <taxon>Streptophyta</taxon>
        <taxon>Embryophyta</taxon>
        <taxon>Tracheophyta</taxon>
        <taxon>Spermatophyta</taxon>
        <taxon>Pinopsida</taxon>
        <taxon>Pinidae</taxon>
        <taxon>Conifers II</taxon>
        <taxon>Cupressales</taxon>
        <taxon>Taxaceae</taxon>
        <taxon>Taxus</taxon>
    </lineage>
</organism>
<proteinExistence type="predicted"/>
<feature type="compositionally biased region" description="Basic and acidic residues" evidence="1">
    <location>
        <begin position="1"/>
        <end position="10"/>
    </location>
</feature>
<evidence type="ECO:0000313" key="3">
    <source>
        <dbReference type="Proteomes" id="UP000824469"/>
    </source>
</evidence>
<comment type="caution">
    <text evidence="2">The sequence shown here is derived from an EMBL/GenBank/DDBJ whole genome shotgun (WGS) entry which is preliminary data.</text>
</comment>
<accession>A0AA38FA17</accession>
<feature type="region of interest" description="Disordered" evidence="1">
    <location>
        <begin position="1"/>
        <end position="78"/>
    </location>
</feature>
<evidence type="ECO:0000313" key="2">
    <source>
        <dbReference type="EMBL" id="KAH9294670.1"/>
    </source>
</evidence>
<feature type="compositionally biased region" description="Polar residues" evidence="1">
    <location>
        <begin position="38"/>
        <end position="48"/>
    </location>
</feature>
<feature type="non-terminal residue" evidence="2">
    <location>
        <position position="159"/>
    </location>
</feature>
<evidence type="ECO:0008006" key="4">
    <source>
        <dbReference type="Google" id="ProtNLM"/>
    </source>
</evidence>